<dbReference type="EMBL" id="CAFZ01000328">
    <property type="protein sequence ID" value="CCA74571.1"/>
    <property type="molecule type" value="Genomic_DNA"/>
</dbReference>
<name>G4TTC8_SERID</name>
<comment type="similarity">
    <text evidence="2">Belongs to the dynactin 150 kDa subunit family.</text>
</comment>
<reference evidence="11 12" key="1">
    <citation type="journal article" date="2011" name="PLoS Pathog.">
        <title>Endophytic Life Strategies Decoded by Genome and Transcriptome Analyses of the Mutualistic Root Symbiont Piriformospora indica.</title>
        <authorList>
            <person name="Zuccaro A."/>
            <person name="Lahrmann U."/>
            <person name="Guldener U."/>
            <person name="Langen G."/>
            <person name="Pfiffi S."/>
            <person name="Biedenkopf D."/>
            <person name="Wong P."/>
            <person name="Samans B."/>
            <person name="Grimm C."/>
            <person name="Basiewicz M."/>
            <person name="Murat C."/>
            <person name="Martin F."/>
            <person name="Kogel K.H."/>
        </authorList>
    </citation>
    <scope>NUCLEOTIDE SEQUENCE [LARGE SCALE GENOMIC DNA]</scope>
    <source>
        <strain evidence="11 12">DSM 11827</strain>
    </source>
</reference>
<dbReference type="Pfam" id="PF12455">
    <property type="entry name" value="Dynactin"/>
    <property type="match status" value="1"/>
</dbReference>
<dbReference type="GO" id="GO:0030286">
    <property type="term" value="C:dynein complex"/>
    <property type="evidence" value="ECO:0007669"/>
    <property type="project" value="UniProtKB-KW"/>
</dbReference>
<dbReference type="GO" id="GO:0005874">
    <property type="term" value="C:microtubule"/>
    <property type="evidence" value="ECO:0007669"/>
    <property type="project" value="UniProtKB-KW"/>
</dbReference>
<dbReference type="FunCoup" id="G4TTC8">
    <property type="interactions" value="46"/>
</dbReference>
<dbReference type="GO" id="GO:0000743">
    <property type="term" value="P:nuclear migration involved in conjugation with cellular fusion"/>
    <property type="evidence" value="ECO:0007669"/>
    <property type="project" value="TreeGrafter"/>
</dbReference>
<comment type="subcellular location">
    <subcellularLocation>
        <location evidence="1">Cytoplasm</location>
        <location evidence="1">Cytoskeleton</location>
    </subcellularLocation>
</comment>
<keyword evidence="7" id="KW-0206">Cytoskeleton</keyword>
<dbReference type="STRING" id="1109443.G4TTC8"/>
<keyword evidence="4" id="KW-0493">Microtubule</keyword>
<keyword evidence="3" id="KW-0963">Cytoplasm</keyword>
<proteinExistence type="inferred from homology"/>
<dbReference type="GO" id="GO:0051301">
    <property type="term" value="P:cell division"/>
    <property type="evidence" value="ECO:0007669"/>
    <property type="project" value="UniProtKB-KW"/>
</dbReference>
<comment type="caution">
    <text evidence="11">The sequence shown here is derived from an EMBL/GenBank/DDBJ whole genome shotgun (WGS) entry which is preliminary data.</text>
</comment>
<evidence type="ECO:0000256" key="7">
    <source>
        <dbReference type="ARBA" id="ARBA00023212"/>
    </source>
</evidence>
<keyword evidence="12" id="KW-1185">Reference proteome</keyword>
<keyword evidence="5" id="KW-0243">Dynein</keyword>
<dbReference type="PROSITE" id="PS50245">
    <property type="entry name" value="CAP_GLY_2"/>
    <property type="match status" value="1"/>
</dbReference>
<organism evidence="11 12">
    <name type="scientific">Serendipita indica (strain DSM 11827)</name>
    <name type="common">Root endophyte fungus</name>
    <name type="synonym">Piriformospora indica</name>
    <dbReference type="NCBI Taxonomy" id="1109443"/>
    <lineage>
        <taxon>Eukaryota</taxon>
        <taxon>Fungi</taxon>
        <taxon>Dikarya</taxon>
        <taxon>Basidiomycota</taxon>
        <taxon>Agaricomycotina</taxon>
        <taxon>Agaricomycetes</taxon>
        <taxon>Sebacinales</taxon>
        <taxon>Serendipitaceae</taxon>
        <taxon>Serendipita</taxon>
    </lineage>
</organism>
<feature type="compositionally biased region" description="Polar residues" evidence="9">
    <location>
        <begin position="81"/>
        <end position="90"/>
    </location>
</feature>
<dbReference type="SMART" id="SM01052">
    <property type="entry name" value="CAP_GLY"/>
    <property type="match status" value="1"/>
</dbReference>
<evidence type="ECO:0000256" key="9">
    <source>
        <dbReference type="SAM" id="MobiDB-lite"/>
    </source>
</evidence>
<sequence>MATNSEIPLGTVADATAGNSTVRGIVRFCGRTSFAPGIWVGMELSEPRGKNNGSVNGKEYFSCKPNYGIFVKFSQVKPIETPSTGGTATPSRPVRPTSMTLARSSSGVGTPVRPPRIAETPEPQTPITATRPPISRTALGSSRASISVARPPSQPMTPPVRLESPVGDRPSGIPSPVRATPTPPPPPIPNPPTEKEKQPSVPSSPVAHKDAEDQDLRAKVRYLEARHEDDLDIMRKLKTRLDDAESYIAFKPKLQAKLSQLQQESIQAKRELQDQAAELKLAESKLAEASEHLEMVMLDKELAEERAEAAEAELDELREKMAVAQVELGVLRNNVSASGSDSVGDGKISLAYIQLERQNERLKDALIKLRDISQETEQDHRRKITELEKELAASEEMQADYDVTLQRLANADVQIDSLKQQLDDAMGAEDMLVQLTERNLLLGERIEEMRVVIEDLESLKELNDELEENHIETEKMLQEEIEQKDAQIREATRRIGDLEETILDYQQTIGQFRAHAMQLDRHSLRTEHQSAQSASALAASQTATVMNLNRLLQNSASKSQAKTIELELQNLRTRQANELLTIIQPYLPPVYVESDSDSTNTYLFFKRMASKADLLNSITAEKYSLPEALNEPVTEALIGICEMRGHIAHLSVMCKRFASMLGRCDPQTFLNIGRIYADINPLEKRLDIHIERLKKDEFGSLDCVTDVTKMVNQFEHLAELYLTGTNLDLGERELDLAVALDHDVDFFASTMAWTKTSLLEIFKDDGAI</sequence>
<feature type="region of interest" description="Disordered" evidence="9">
    <location>
        <begin position="80"/>
        <end position="215"/>
    </location>
</feature>
<evidence type="ECO:0000259" key="10">
    <source>
        <dbReference type="PROSITE" id="PS50245"/>
    </source>
</evidence>
<dbReference type="InterPro" id="IPR036859">
    <property type="entry name" value="CAP-Gly_dom_sf"/>
</dbReference>
<feature type="compositionally biased region" description="Polar residues" evidence="9">
    <location>
        <begin position="97"/>
        <end position="108"/>
    </location>
</feature>
<evidence type="ECO:0000256" key="8">
    <source>
        <dbReference type="SAM" id="Coils"/>
    </source>
</evidence>
<evidence type="ECO:0000256" key="5">
    <source>
        <dbReference type="ARBA" id="ARBA00023017"/>
    </source>
</evidence>
<dbReference type="GO" id="GO:0005816">
    <property type="term" value="C:spindle pole body"/>
    <property type="evidence" value="ECO:0007669"/>
    <property type="project" value="TreeGrafter"/>
</dbReference>
<evidence type="ECO:0000256" key="1">
    <source>
        <dbReference type="ARBA" id="ARBA00004245"/>
    </source>
</evidence>
<dbReference type="PROSITE" id="PS00845">
    <property type="entry name" value="CAP_GLY_1"/>
    <property type="match status" value="1"/>
</dbReference>
<protein>
    <submittedName>
        <fullName evidence="11">Related to Dynactin 1</fullName>
    </submittedName>
</protein>
<dbReference type="GO" id="GO:0005819">
    <property type="term" value="C:spindle"/>
    <property type="evidence" value="ECO:0007669"/>
    <property type="project" value="UniProtKB-SubCell"/>
</dbReference>
<gene>
    <name evidence="11" type="ORF">PIIN_08523</name>
</gene>
<feature type="compositionally biased region" description="Pro residues" evidence="9">
    <location>
        <begin position="181"/>
        <end position="192"/>
    </location>
</feature>
<dbReference type="OMA" id="KWCAVCE"/>
<dbReference type="Proteomes" id="UP000007148">
    <property type="component" value="Unassembled WGS sequence"/>
</dbReference>
<dbReference type="Gene3D" id="2.30.30.190">
    <property type="entry name" value="CAP Gly-rich-like domain"/>
    <property type="match status" value="1"/>
</dbReference>
<dbReference type="SUPFAM" id="SSF74924">
    <property type="entry name" value="Cap-Gly domain"/>
    <property type="match status" value="1"/>
</dbReference>
<dbReference type="PANTHER" id="PTHR18916">
    <property type="entry name" value="DYNACTIN 1-RELATED MICROTUBULE-BINDING"/>
    <property type="match status" value="1"/>
</dbReference>
<evidence type="ECO:0000256" key="6">
    <source>
        <dbReference type="ARBA" id="ARBA00023054"/>
    </source>
</evidence>
<dbReference type="OrthoDB" id="2130750at2759"/>
<accession>G4TTC8</accession>
<evidence type="ECO:0000256" key="4">
    <source>
        <dbReference type="ARBA" id="ARBA00022701"/>
    </source>
</evidence>
<dbReference type="HOGENOM" id="CLU_363734_0_0_1"/>
<dbReference type="GO" id="GO:0005814">
    <property type="term" value="C:centriole"/>
    <property type="evidence" value="ECO:0007669"/>
    <property type="project" value="UniProtKB-SubCell"/>
</dbReference>
<evidence type="ECO:0000256" key="3">
    <source>
        <dbReference type="ARBA" id="ARBA00022490"/>
    </source>
</evidence>
<evidence type="ECO:0000313" key="12">
    <source>
        <dbReference type="Proteomes" id="UP000007148"/>
    </source>
</evidence>
<dbReference type="eggNOG" id="KOG0971">
    <property type="taxonomic scope" value="Eukaryota"/>
</dbReference>
<dbReference type="InParanoid" id="G4TTC8"/>
<dbReference type="GO" id="GO:0051286">
    <property type="term" value="C:cell tip"/>
    <property type="evidence" value="ECO:0007669"/>
    <property type="project" value="TreeGrafter"/>
</dbReference>
<feature type="coiled-coil region" evidence="8">
    <location>
        <begin position="251"/>
        <end position="508"/>
    </location>
</feature>
<dbReference type="InterPro" id="IPR022157">
    <property type="entry name" value="Dynactin"/>
</dbReference>
<evidence type="ECO:0000256" key="2">
    <source>
        <dbReference type="ARBA" id="ARBA00011010"/>
    </source>
</evidence>
<dbReference type="Pfam" id="PF01302">
    <property type="entry name" value="CAP_GLY"/>
    <property type="match status" value="1"/>
</dbReference>
<keyword evidence="6 8" id="KW-0175">Coiled coil</keyword>
<dbReference type="AlphaFoldDB" id="G4TTC8"/>
<dbReference type="InterPro" id="IPR000938">
    <property type="entry name" value="CAP-Gly_domain"/>
</dbReference>
<feature type="domain" description="CAP-Gly" evidence="10">
    <location>
        <begin position="30"/>
        <end position="72"/>
    </location>
</feature>
<dbReference type="GO" id="GO:0000132">
    <property type="term" value="P:establishment of mitotic spindle orientation"/>
    <property type="evidence" value="ECO:0007669"/>
    <property type="project" value="TreeGrafter"/>
</dbReference>
<evidence type="ECO:0000313" key="11">
    <source>
        <dbReference type="EMBL" id="CCA74571.1"/>
    </source>
</evidence>